<keyword evidence="2" id="KW-0472">Membrane</keyword>
<evidence type="ECO:0000313" key="4">
    <source>
        <dbReference type="Proteomes" id="UP000318571"/>
    </source>
</evidence>
<feature type="region of interest" description="Disordered" evidence="1">
    <location>
        <begin position="245"/>
        <end position="282"/>
    </location>
</feature>
<keyword evidence="4" id="KW-1185">Reference proteome</keyword>
<name>A0A553N9M3_TIGCA</name>
<keyword evidence="2" id="KW-0812">Transmembrane</keyword>
<gene>
    <name evidence="3" type="ORF">TCAL_11303</name>
</gene>
<feature type="transmembrane region" description="Helical" evidence="2">
    <location>
        <begin position="6"/>
        <end position="30"/>
    </location>
</feature>
<protein>
    <submittedName>
        <fullName evidence="3">Uncharacterized protein</fullName>
    </submittedName>
</protein>
<evidence type="ECO:0000256" key="1">
    <source>
        <dbReference type="SAM" id="MobiDB-lite"/>
    </source>
</evidence>
<accession>A0A553N9M3</accession>
<dbReference type="AlphaFoldDB" id="A0A553N9M3"/>
<comment type="caution">
    <text evidence="3">The sequence shown here is derived from an EMBL/GenBank/DDBJ whole genome shotgun (WGS) entry which is preliminary data.</text>
</comment>
<evidence type="ECO:0000313" key="3">
    <source>
        <dbReference type="EMBL" id="TRY62144.1"/>
    </source>
</evidence>
<proteinExistence type="predicted"/>
<feature type="region of interest" description="Disordered" evidence="1">
    <location>
        <begin position="103"/>
        <end position="122"/>
    </location>
</feature>
<evidence type="ECO:0000256" key="2">
    <source>
        <dbReference type="SAM" id="Phobius"/>
    </source>
</evidence>
<sequence>MGALEHNVFFAFLMQAMIIAAIFAIAICWLSCVRKYFNIPCLLEDEAQESESKKNFPPDLPPNYNDADRFSQLEMSPADVLYPPPAYSELSLPALFEGGLTLDSSTRRHSAPGQPGGRFEDAESLNTTRDEYVHRNSIAVISDHNEPCGLVQAPESLSPTSNSSSLPTKWLRPLLSRVRQERKTSLPRKQTDHVYVPAGFDRSRSGDGFVSVDLQHPLAFQNSALQVSSPESIEDVRGSNRRASVALASTDRSPPSVRKNQVRATRSVGSLRSGTSADAGAGEDPIGVSWLVDGHPAPLNTVVVTIHGQDESPEANGFGGVSLPPIVVTDSDPYHHIESSS</sequence>
<dbReference type="Proteomes" id="UP000318571">
    <property type="component" value="Chromosome 8"/>
</dbReference>
<feature type="compositionally biased region" description="Polar residues" evidence="1">
    <location>
        <begin position="250"/>
        <end position="276"/>
    </location>
</feature>
<organism evidence="3 4">
    <name type="scientific">Tigriopus californicus</name>
    <name type="common">Marine copepod</name>
    <dbReference type="NCBI Taxonomy" id="6832"/>
    <lineage>
        <taxon>Eukaryota</taxon>
        <taxon>Metazoa</taxon>
        <taxon>Ecdysozoa</taxon>
        <taxon>Arthropoda</taxon>
        <taxon>Crustacea</taxon>
        <taxon>Multicrustacea</taxon>
        <taxon>Hexanauplia</taxon>
        <taxon>Copepoda</taxon>
        <taxon>Harpacticoida</taxon>
        <taxon>Harpacticidae</taxon>
        <taxon>Tigriopus</taxon>
    </lineage>
</organism>
<dbReference type="EMBL" id="VCGU01000459">
    <property type="protein sequence ID" value="TRY62144.1"/>
    <property type="molecule type" value="Genomic_DNA"/>
</dbReference>
<reference evidence="3 4" key="1">
    <citation type="journal article" date="2018" name="Nat. Ecol. Evol.">
        <title>Genomic signatures of mitonuclear coevolution across populations of Tigriopus californicus.</title>
        <authorList>
            <person name="Barreto F.S."/>
            <person name="Watson E.T."/>
            <person name="Lima T.G."/>
            <person name="Willett C.S."/>
            <person name="Edmands S."/>
            <person name="Li W."/>
            <person name="Burton R.S."/>
        </authorList>
    </citation>
    <scope>NUCLEOTIDE SEQUENCE [LARGE SCALE GENOMIC DNA]</scope>
    <source>
        <strain evidence="3 4">San Diego</strain>
    </source>
</reference>
<keyword evidence="2" id="KW-1133">Transmembrane helix</keyword>